<protein>
    <recommendedName>
        <fullName evidence="4">F-box domain-containing protein</fullName>
    </recommendedName>
</protein>
<dbReference type="Proteomes" id="UP001362999">
    <property type="component" value="Unassembled WGS sequence"/>
</dbReference>
<evidence type="ECO:0000313" key="3">
    <source>
        <dbReference type="Proteomes" id="UP001362999"/>
    </source>
</evidence>
<dbReference type="EMBL" id="JAWWNJ010000088">
    <property type="protein sequence ID" value="KAK7000577.1"/>
    <property type="molecule type" value="Genomic_DNA"/>
</dbReference>
<evidence type="ECO:0008006" key="4">
    <source>
        <dbReference type="Google" id="ProtNLM"/>
    </source>
</evidence>
<sequence length="555" mass="62866">MAYRNADSRSVSWPIASSQTHLNPSLEERFSALQTQMEAVHAKTEALEAKIASFQQELAVLALQQVGCQTEMTKLEHELRMARNKASHITSRLPPEILCEIFHWTLLSEEDYTRRVNRRLMLVAPWRLCRVNGHWRAVARADPHLWSRIVINCKDIYQDGYVRHCIPALEYPLAALETQLSLSHAVAISVEFHLGVSDAEQDFLHLADLLNLLIAESHRWVRLVIGTLGNPETSVLRLLSQVHGRLDRLRHLQVVDWGSSLPSSLPLALKDAFSVAPNLQEVFLPWILQIHRPTSYISLDHRQLTTLRITVAPSLVLELLSALQNVVDLALLVGYWGVEESIPGSVSNLITLPRLRRFTLDSGFDLIQHLSAPNLEILQLSDDGIKHIPALIRRSACQLQSLKITFALKNKGGLAAVIAILRLSPDLSHLELGLIETLSEDDKQEEYISLLTRLFSALTLAHAASDICAKLATFEFYIWEDETPSEFGDALCGMLESRWNMPVHQRCLRRVRMPGASHEITIWQRLEALRLDGLDIEKFFKAYSWDDDNSEDESE</sequence>
<reference evidence="2 3" key="1">
    <citation type="journal article" date="2024" name="J Genomics">
        <title>Draft genome sequencing and assembly of Favolaschia claudopus CIRM-BRFM 2984 isolated from oak limbs.</title>
        <authorList>
            <person name="Navarro D."/>
            <person name="Drula E."/>
            <person name="Chaduli D."/>
            <person name="Cazenave R."/>
            <person name="Ahrendt S."/>
            <person name="Wang J."/>
            <person name="Lipzen A."/>
            <person name="Daum C."/>
            <person name="Barry K."/>
            <person name="Grigoriev I.V."/>
            <person name="Favel A."/>
            <person name="Rosso M.N."/>
            <person name="Martin F."/>
        </authorList>
    </citation>
    <scope>NUCLEOTIDE SEQUENCE [LARGE SCALE GENOMIC DNA]</scope>
    <source>
        <strain evidence="2 3">CIRM-BRFM 2984</strain>
    </source>
</reference>
<dbReference type="SUPFAM" id="SSF52047">
    <property type="entry name" value="RNI-like"/>
    <property type="match status" value="1"/>
</dbReference>
<feature type="coiled-coil region" evidence="1">
    <location>
        <begin position="37"/>
        <end position="64"/>
    </location>
</feature>
<organism evidence="2 3">
    <name type="scientific">Favolaschia claudopus</name>
    <dbReference type="NCBI Taxonomy" id="2862362"/>
    <lineage>
        <taxon>Eukaryota</taxon>
        <taxon>Fungi</taxon>
        <taxon>Dikarya</taxon>
        <taxon>Basidiomycota</taxon>
        <taxon>Agaricomycotina</taxon>
        <taxon>Agaricomycetes</taxon>
        <taxon>Agaricomycetidae</taxon>
        <taxon>Agaricales</taxon>
        <taxon>Marasmiineae</taxon>
        <taxon>Mycenaceae</taxon>
        <taxon>Favolaschia</taxon>
    </lineage>
</organism>
<keyword evidence="1" id="KW-0175">Coiled coil</keyword>
<name>A0AAW0A3T7_9AGAR</name>
<gene>
    <name evidence="2" type="ORF">R3P38DRAFT_3369212</name>
</gene>
<keyword evidence="3" id="KW-1185">Reference proteome</keyword>
<proteinExistence type="predicted"/>
<comment type="caution">
    <text evidence="2">The sequence shown here is derived from an EMBL/GenBank/DDBJ whole genome shotgun (WGS) entry which is preliminary data.</text>
</comment>
<evidence type="ECO:0000313" key="2">
    <source>
        <dbReference type="EMBL" id="KAK7000577.1"/>
    </source>
</evidence>
<accession>A0AAW0A3T7</accession>
<dbReference type="AlphaFoldDB" id="A0AAW0A3T7"/>
<evidence type="ECO:0000256" key="1">
    <source>
        <dbReference type="SAM" id="Coils"/>
    </source>
</evidence>